<comment type="caution">
    <text evidence="3">The sequence shown here is derived from an EMBL/GenBank/DDBJ whole genome shotgun (WGS) entry which is preliminary data.</text>
</comment>
<evidence type="ECO:0000259" key="2">
    <source>
        <dbReference type="PROSITE" id="PS50994"/>
    </source>
</evidence>
<dbReference type="InterPro" id="IPR001584">
    <property type="entry name" value="Integrase_cat-core"/>
</dbReference>
<dbReference type="InterPro" id="IPR012337">
    <property type="entry name" value="RNaseH-like_sf"/>
</dbReference>
<dbReference type="Gene3D" id="3.30.420.10">
    <property type="entry name" value="Ribonuclease H-like superfamily/Ribonuclease H"/>
    <property type="match status" value="1"/>
</dbReference>
<feature type="region of interest" description="Disordered" evidence="1">
    <location>
        <begin position="162"/>
        <end position="187"/>
    </location>
</feature>
<feature type="compositionally biased region" description="Basic and acidic residues" evidence="1">
    <location>
        <begin position="177"/>
        <end position="187"/>
    </location>
</feature>
<dbReference type="PANTHER" id="PTHR42648:SF28">
    <property type="entry name" value="TRANSPOSON-ENCODED PROTEIN WITH RIBONUCLEASE H-LIKE AND RETROVIRUS ZINC FINGER-LIKE DOMAINS"/>
    <property type="match status" value="1"/>
</dbReference>
<dbReference type="EMBL" id="CAVLEF010000225">
    <property type="protein sequence ID" value="CAK1553426.1"/>
    <property type="molecule type" value="Genomic_DNA"/>
</dbReference>
<feature type="domain" description="Integrase catalytic" evidence="2">
    <location>
        <begin position="1"/>
        <end position="83"/>
    </location>
</feature>
<keyword evidence="4" id="KW-1185">Reference proteome</keyword>
<organism evidence="3 4">
    <name type="scientific">Leptosia nina</name>
    <dbReference type="NCBI Taxonomy" id="320188"/>
    <lineage>
        <taxon>Eukaryota</taxon>
        <taxon>Metazoa</taxon>
        <taxon>Ecdysozoa</taxon>
        <taxon>Arthropoda</taxon>
        <taxon>Hexapoda</taxon>
        <taxon>Insecta</taxon>
        <taxon>Pterygota</taxon>
        <taxon>Neoptera</taxon>
        <taxon>Endopterygota</taxon>
        <taxon>Lepidoptera</taxon>
        <taxon>Glossata</taxon>
        <taxon>Ditrysia</taxon>
        <taxon>Papilionoidea</taxon>
        <taxon>Pieridae</taxon>
        <taxon>Pierinae</taxon>
        <taxon>Leptosia</taxon>
    </lineage>
</organism>
<sequence>MISLTKPTNKLLSNLTIPYTPQLNGKAERLNRTLMEKTRALLLDGAVPKYLWGEALLTASFLLNRCPTKGKNKTPSELWFGIKPDVSNIRRFGSTAYFKINSELKKLDDRCKKGILVGYVRNGYKIWYENKIIRARDVRINESEQGILGGYLEDNEVINGLWEGDGEDQNNNNTNKNNREEEVREVREGDVVRNISDSANEVREGEVAMV</sequence>
<protein>
    <recommendedName>
        <fullName evidence="2">Integrase catalytic domain-containing protein</fullName>
    </recommendedName>
</protein>
<dbReference type="InterPro" id="IPR039537">
    <property type="entry name" value="Retrotran_Ty1/copia-like"/>
</dbReference>
<evidence type="ECO:0000313" key="4">
    <source>
        <dbReference type="Proteomes" id="UP001497472"/>
    </source>
</evidence>
<dbReference type="Pfam" id="PF25597">
    <property type="entry name" value="SH3_retrovirus"/>
    <property type="match status" value="1"/>
</dbReference>
<dbReference type="InterPro" id="IPR036397">
    <property type="entry name" value="RNaseH_sf"/>
</dbReference>
<dbReference type="PROSITE" id="PS50994">
    <property type="entry name" value="INTEGRASE"/>
    <property type="match status" value="1"/>
</dbReference>
<proteinExistence type="predicted"/>
<dbReference type="AlphaFoldDB" id="A0AAV1JVB9"/>
<dbReference type="GO" id="GO:0003676">
    <property type="term" value="F:nucleic acid binding"/>
    <property type="evidence" value="ECO:0007669"/>
    <property type="project" value="InterPro"/>
</dbReference>
<gene>
    <name evidence="3" type="ORF">LNINA_LOCUS12430</name>
</gene>
<accession>A0AAV1JVB9</accession>
<name>A0AAV1JVB9_9NEOP</name>
<dbReference type="Proteomes" id="UP001497472">
    <property type="component" value="Unassembled WGS sequence"/>
</dbReference>
<reference evidence="3 4" key="1">
    <citation type="submission" date="2023-11" db="EMBL/GenBank/DDBJ databases">
        <authorList>
            <person name="Okamura Y."/>
        </authorList>
    </citation>
    <scope>NUCLEOTIDE SEQUENCE [LARGE SCALE GENOMIC DNA]</scope>
</reference>
<evidence type="ECO:0000256" key="1">
    <source>
        <dbReference type="SAM" id="MobiDB-lite"/>
    </source>
</evidence>
<dbReference type="SUPFAM" id="SSF53098">
    <property type="entry name" value="Ribonuclease H-like"/>
    <property type="match status" value="1"/>
</dbReference>
<dbReference type="InterPro" id="IPR057670">
    <property type="entry name" value="SH3_retrovirus"/>
</dbReference>
<evidence type="ECO:0000313" key="3">
    <source>
        <dbReference type="EMBL" id="CAK1553426.1"/>
    </source>
</evidence>
<dbReference type="GO" id="GO:0015074">
    <property type="term" value="P:DNA integration"/>
    <property type="evidence" value="ECO:0007669"/>
    <property type="project" value="InterPro"/>
</dbReference>
<dbReference type="PANTHER" id="PTHR42648">
    <property type="entry name" value="TRANSPOSASE, PUTATIVE-RELATED"/>
    <property type="match status" value="1"/>
</dbReference>